<feature type="transmembrane region" description="Helical" evidence="1">
    <location>
        <begin position="15"/>
        <end position="40"/>
    </location>
</feature>
<dbReference type="Gene3D" id="1.25.40.10">
    <property type="entry name" value="Tetratricopeptide repeat domain"/>
    <property type="match status" value="1"/>
</dbReference>
<keyword evidence="1" id="KW-0812">Transmembrane</keyword>
<protein>
    <submittedName>
        <fullName evidence="2">Uncharacterized protein</fullName>
    </submittedName>
</protein>
<organism evidence="2 3">
    <name type="scientific">Candidatus Sulfuritelmatomonas gaucii</name>
    <dbReference type="NCBI Taxonomy" id="2043161"/>
    <lineage>
        <taxon>Bacteria</taxon>
        <taxon>Pseudomonadati</taxon>
        <taxon>Acidobacteriota</taxon>
        <taxon>Terriglobia</taxon>
        <taxon>Terriglobales</taxon>
        <taxon>Acidobacteriaceae</taxon>
        <taxon>Candidatus Sulfuritelmatomonas</taxon>
    </lineage>
</organism>
<dbReference type="SUPFAM" id="SSF48452">
    <property type="entry name" value="TPR-like"/>
    <property type="match status" value="1"/>
</dbReference>
<evidence type="ECO:0000313" key="2">
    <source>
        <dbReference type="EMBL" id="SPE23247.1"/>
    </source>
</evidence>
<name>A0A2N9LJ20_9BACT</name>
<gene>
    <name evidence="2" type="ORF">SBA5_380018</name>
</gene>
<dbReference type="OrthoDB" id="115612at2"/>
<keyword evidence="1" id="KW-0472">Membrane</keyword>
<dbReference type="EMBL" id="OKRB01000095">
    <property type="protein sequence ID" value="SPE23247.1"/>
    <property type="molecule type" value="Genomic_DNA"/>
</dbReference>
<dbReference type="Proteomes" id="UP000239735">
    <property type="component" value="Unassembled WGS sequence"/>
</dbReference>
<proteinExistence type="predicted"/>
<evidence type="ECO:0000313" key="3">
    <source>
        <dbReference type="Proteomes" id="UP000239735"/>
    </source>
</evidence>
<evidence type="ECO:0000256" key="1">
    <source>
        <dbReference type="SAM" id="Phobius"/>
    </source>
</evidence>
<dbReference type="AlphaFoldDB" id="A0A2N9LJ20"/>
<accession>A0A2N9LJ20</accession>
<dbReference type="InterPro" id="IPR011990">
    <property type="entry name" value="TPR-like_helical_dom_sf"/>
</dbReference>
<reference evidence="3" key="1">
    <citation type="submission" date="2018-02" db="EMBL/GenBank/DDBJ databases">
        <authorList>
            <person name="Hausmann B."/>
        </authorList>
    </citation>
    <scope>NUCLEOTIDE SEQUENCE [LARGE SCALE GENOMIC DNA]</scope>
    <source>
        <strain evidence="3">Peat soil MAG SbA5</strain>
    </source>
</reference>
<keyword evidence="1" id="KW-1133">Transmembrane helix</keyword>
<sequence length="363" mass="39906">MANDTQQSGPRIKRAWTVILAWIGGISAVLAFIGAVTGFFGNIQAHFHHNTQLDSQMAVAQSQARQGDYQASVQSYADILKTEPLYRPALDQQLQSTMLWVEDYHVYLKPEEDPGAAVASQLDQIIAILDAALARTNGSAAADVQAHLGWAHWLNEHVARREFPPNAAAERNFRAALATDPSNVYANAMLGNWITQNGGSLTEAVQHFNSAVASGKERSFVRTLQLDGLKNRNESGARAALMQAVNDMRKNSEPLNAEAKHRILGFCCDPGVTDHAELTESLSAVSADDTWQTYLWLDDQQNSGEDAKYQHLIHDFIEANIAEISGDKQKSLSEYRALHDELKNQGSTLADSVDQAIARLSQR</sequence>